<evidence type="ECO:0000256" key="1">
    <source>
        <dbReference type="ARBA" id="ARBA00004651"/>
    </source>
</evidence>
<keyword evidence="2" id="KW-1003">Cell membrane</keyword>
<evidence type="ECO:0000256" key="5">
    <source>
        <dbReference type="ARBA" id="ARBA00023136"/>
    </source>
</evidence>
<keyword evidence="8" id="KW-1185">Reference proteome</keyword>
<dbReference type="Proteomes" id="UP000054144">
    <property type="component" value="Unassembled WGS sequence"/>
</dbReference>
<organism evidence="7 8">
    <name type="scientific">Fistulina hepatica ATCC 64428</name>
    <dbReference type="NCBI Taxonomy" id="1128425"/>
    <lineage>
        <taxon>Eukaryota</taxon>
        <taxon>Fungi</taxon>
        <taxon>Dikarya</taxon>
        <taxon>Basidiomycota</taxon>
        <taxon>Agaricomycotina</taxon>
        <taxon>Agaricomycetes</taxon>
        <taxon>Agaricomycetidae</taxon>
        <taxon>Agaricales</taxon>
        <taxon>Fistulinaceae</taxon>
        <taxon>Fistulina</taxon>
    </lineage>
</organism>
<dbReference type="AlphaFoldDB" id="A0A0D7AES7"/>
<feature type="transmembrane region" description="Helical" evidence="6">
    <location>
        <begin position="195"/>
        <end position="216"/>
    </location>
</feature>
<protein>
    <recommendedName>
        <fullName evidence="9">AAAP amino acid permease</fullName>
    </recommendedName>
</protein>
<feature type="transmembrane region" description="Helical" evidence="6">
    <location>
        <begin position="171"/>
        <end position="189"/>
    </location>
</feature>
<feature type="transmembrane region" description="Helical" evidence="6">
    <location>
        <begin position="326"/>
        <end position="352"/>
    </location>
</feature>
<dbReference type="GO" id="GO:0022857">
    <property type="term" value="F:transmembrane transporter activity"/>
    <property type="evidence" value="ECO:0007669"/>
    <property type="project" value="InterPro"/>
</dbReference>
<feature type="transmembrane region" description="Helical" evidence="6">
    <location>
        <begin position="364"/>
        <end position="390"/>
    </location>
</feature>
<feature type="transmembrane region" description="Helical" evidence="6">
    <location>
        <begin position="283"/>
        <end position="306"/>
    </location>
</feature>
<evidence type="ECO:0008006" key="9">
    <source>
        <dbReference type="Google" id="ProtNLM"/>
    </source>
</evidence>
<dbReference type="OrthoDB" id="1718410at2759"/>
<evidence type="ECO:0000313" key="8">
    <source>
        <dbReference type="Proteomes" id="UP000054144"/>
    </source>
</evidence>
<keyword evidence="4 6" id="KW-1133">Transmembrane helix</keyword>
<evidence type="ECO:0000256" key="6">
    <source>
        <dbReference type="SAM" id="Phobius"/>
    </source>
</evidence>
<evidence type="ECO:0000313" key="7">
    <source>
        <dbReference type="EMBL" id="KIY49872.1"/>
    </source>
</evidence>
<comment type="subcellular location">
    <subcellularLocation>
        <location evidence="1">Cell membrane</location>
        <topology evidence="1">Multi-pass membrane protein</topology>
    </subcellularLocation>
</comment>
<reference evidence="7 8" key="1">
    <citation type="journal article" date="2015" name="Fungal Genet. Biol.">
        <title>Evolution of novel wood decay mechanisms in Agaricales revealed by the genome sequences of Fistulina hepatica and Cylindrobasidium torrendii.</title>
        <authorList>
            <person name="Floudas D."/>
            <person name="Held B.W."/>
            <person name="Riley R."/>
            <person name="Nagy L.G."/>
            <person name="Koehler G."/>
            <person name="Ransdell A.S."/>
            <person name="Younus H."/>
            <person name="Chow J."/>
            <person name="Chiniquy J."/>
            <person name="Lipzen A."/>
            <person name="Tritt A."/>
            <person name="Sun H."/>
            <person name="Haridas S."/>
            <person name="LaButti K."/>
            <person name="Ohm R.A."/>
            <person name="Kues U."/>
            <person name="Blanchette R.A."/>
            <person name="Grigoriev I.V."/>
            <person name="Minto R.E."/>
            <person name="Hibbett D.S."/>
        </authorList>
    </citation>
    <scope>NUCLEOTIDE SEQUENCE [LARGE SCALE GENOMIC DNA]</scope>
    <source>
        <strain evidence="7 8">ATCC 64428</strain>
    </source>
</reference>
<evidence type="ECO:0000256" key="4">
    <source>
        <dbReference type="ARBA" id="ARBA00022989"/>
    </source>
</evidence>
<dbReference type="PANTHER" id="PTHR42770:SF7">
    <property type="entry name" value="MEMBRANE PROTEIN"/>
    <property type="match status" value="1"/>
</dbReference>
<evidence type="ECO:0000256" key="2">
    <source>
        <dbReference type="ARBA" id="ARBA00022475"/>
    </source>
</evidence>
<dbReference type="GO" id="GO:0005886">
    <property type="term" value="C:plasma membrane"/>
    <property type="evidence" value="ECO:0007669"/>
    <property type="project" value="UniProtKB-SubCell"/>
</dbReference>
<dbReference type="Pfam" id="PF13520">
    <property type="entry name" value="AA_permease_2"/>
    <property type="match status" value="1"/>
</dbReference>
<sequence length="630" mass="68278">MRPKEGGRKQNTVPSRFLNLANDFEFAGWGTISHTKLSPEDRTVGAAQLQAVRRQRTLGQFTASALAGNAVLGSVFYALPSIVAVAGVFSPISIFVSTLTLFLWRPIMSELAAALPISGAPYTYILNVSVNPVALISATLLLLDFSSTSVVSAATAVAYLTAEVELPFPSFVLVVFVFLLFTAISLSGIKESARLAFGVLSFHMITMAVLAVAAAVQWGRMGSAQLTENWTSGSAAPARSIARSIFDGICLGMLGLTGFECTPAYVGRIKPGRFPLVLRNLHLCAIVLDTTIVLFVMVVLPMETILSGSNILSVLAQQSAGRWLRLWVVVDAFVVLCGGILTGVLSACELFEKLAHDRVLPRKFLAAFPLSGAPYLAILSFDVVCGVLYASTGASLSIVSKMWFSLVWLSVMALFPTALLLLKFNRGRLPRGKRVTSLTTILLTLLVAAVVFAGNIAIDPTTAGYFAAYVIAIMTIFAVLKGKSRMMRLLYWVCDNYRCLHGRGPVVLRTMMRARRAPVCLLVKGDEINRLTNMLLYVLNNEETSNVKLVHFQLPSKAPPPELEVNAKILDEAFPEITIDLMFVEAVFDPLSVAALAHHLDIPRGLMFMTCPGRNFPHAVAEMGTRIICL</sequence>
<dbReference type="Gene3D" id="1.20.1740.10">
    <property type="entry name" value="Amino acid/polyamine transporter I"/>
    <property type="match status" value="1"/>
</dbReference>
<proteinExistence type="predicted"/>
<dbReference type="InterPro" id="IPR050367">
    <property type="entry name" value="APC_superfamily"/>
</dbReference>
<feature type="transmembrane region" description="Helical" evidence="6">
    <location>
        <begin position="85"/>
        <end position="104"/>
    </location>
</feature>
<dbReference type="InterPro" id="IPR002293">
    <property type="entry name" value="AA/rel_permease1"/>
</dbReference>
<feature type="transmembrane region" description="Helical" evidence="6">
    <location>
        <begin position="58"/>
        <end position="79"/>
    </location>
</feature>
<keyword evidence="5 6" id="KW-0472">Membrane</keyword>
<dbReference type="EMBL" id="KN881721">
    <property type="protein sequence ID" value="KIY49872.1"/>
    <property type="molecule type" value="Genomic_DNA"/>
</dbReference>
<dbReference type="PANTHER" id="PTHR42770">
    <property type="entry name" value="AMINO ACID TRANSPORTER-RELATED"/>
    <property type="match status" value="1"/>
</dbReference>
<feature type="transmembrane region" description="Helical" evidence="6">
    <location>
        <begin position="434"/>
        <end position="457"/>
    </location>
</feature>
<accession>A0A0D7AES7</accession>
<name>A0A0D7AES7_9AGAR</name>
<keyword evidence="3 6" id="KW-0812">Transmembrane</keyword>
<feature type="transmembrane region" description="Helical" evidence="6">
    <location>
        <begin position="402"/>
        <end position="422"/>
    </location>
</feature>
<gene>
    <name evidence="7" type="ORF">FISHEDRAFT_40892</name>
</gene>
<feature type="transmembrane region" description="Helical" evidence="6">
    <location>
        <begin position="463"/>
        <end position="480"/>
    </location>
</feature>
<evidence type="ECO:0000256" key="3">
    <source>
        <dbReference type="ARBA" id="ARBA00022692"/>
    </source>
</evidence>